<organism evidence="3">
    <name type="scientific">Menopon gallinae</name>
    <name type="common">poultry shaft louse</name>
    <dbReference type="NCBI Taxonomy" id="328185"/>
    <lineage>
        <taxon>Eukaryota</taxon>
        <taxon>Metazoa</taxon>
        <taxon>Ecdysozoa</taxon>
        <taxon>Arthropoda</taxon>
        <taxon>Hexapoda</taxon>
        <taxon>Insecta</taxon>
        <taxon>Pterygota</taxon>
        <taxon>Neoptera</taxon>
        <taxon>Paraneoptera</taxon>
        <taxon>Psocodea</taxon>
        <taxon>Troctomorpha</taxon>
        <taxon>Phthiraptera</taxon>
        <taxon>Amblycera</taxon>
        <taxon>Menoponidae</taxon>
        <taxon>Menopon</taxon>
    </lineage>
</organism>
<evidence type="ECO:0000256" key="1">
    <source>
        <dbReference type="SAM" id="Coils"/>
    </source>
</evidence>
<protein>
    <recommendedName>
        <fullName evidence="2">Suppressor APC domain-containing protein</fullName>
    </recommendedName>
</protein>
<dbReference type="AlphaFoldDB" id="A0AAW2IDK8"/>
<comment type="caution">
    <text evidence="3">The sequence shown here is derived from an EMBL/GenBank/DDBJ whole genome shotgun (WGS) entry which is preliminary data.</text>
</comment>
<feature type="coiled-coil region" evidence="1">
    <location>
        <begin position="406"/>
        <end position="433"/>
    </location>
</feature>
<dbReference type="InterPro" id="IPR011992">
    <property type="entry name" value="EF-hand-dom_pair"/>
</dbReference>
<evidence type="ECO:0000313" key="3">
    <source>
        <dbReference type="EMBL" id="KAL0280355.1"/>
    </source>
</evidence>
<keyword evidence="1" id="KW-0175">Coiled coil</keyword>
<accession>A0AAW2IDK8</accession>
<reference evidence="3" key="1">
    <citation type="journal article" date="2024" name="Gigascience">
        <title>Chromosome-level genome of the poultry shaft louse Menopon gallinae provides insight into the host-switching and adaptive evolution of parasitic lice.</title>
        <authorList>
            <person name="Xu Y."/>
            <person name="Ma L."/>
            <person name="Liu S."/>
            <person name="Liang Y."/>
            <person name="Liu Q."/>
            <person name="He Z."/>
            <person name="Tian L."/>
            <person name="Duan Y."/>
            <person name="Cai W."/>
            <person name="Li H."/>
            <person name="Song F."/>
        </authorList>
    </citation>
    <scope>NUCLEOTIDE SEQUENCE</scope>
    <source>
        <strain evidence="3">Cailab_2023a</strain>
    </source>
</reference>
<dbReference type="SUPFAM" id="SSF47473">
    <property type="entry name" value="EF-hand"/>
    <property type="match status" value="1"/>
</dbReference>
<gene>
    <name evidence="3" type="ORF">PYX00_001669</name>
</gene>
<evidence type="ECO:0000259" key="2">
    <source>
        <dbReference type="Pfam" id="PF25825"/>
    </source>
</evidence>
<dbReference type="PANTHER" id="PTHR14907">
    <property type="entry name" value="FI14130P"/>
    <property type="match status" value="1"/>
</dbReference>
<dbReference type="PANTHER" id="PTHR14907:SF2">
    <property type="entry name" value="SUPPRESSOR APC DOMAIN-CONTAINING PROTEIN 2"/>
    <property type="match status" value="1"/>
</dbReference>
<dbReference type="EMBL" id="JARGDH010000001">
    <property type="protein sequence ID" value="KAL0280355.1"/>
    <property type="molecule type" value="Genomic_DNA"/>
</dbReference>
<sequence length="458" mass="52239">MSQPQSTTLDGLPKRFVLAMRKLFDILDDKKTGYVKFSDIEQWWQDDGTKGLPKGVIDSLHKVTPQNGLLSFERFCAGLKICLLRNQVEMQKVQNKQQILEVGKIQPKRPPSAPVLDIPENTVKMQWTNTATVRPNNAIAGQRTNSMPQLVNEQKDQPNVDARNHLPHMGHMNQGSNILYGPPKPPRTAQILERAGIPANSERNQNIDRVVLSERNIDKAEIRTALQNWQKGILLNDTESGKAVQDYGMNNVRPRSSGDGKSAGYGDVQANMHKKIGPRKREPRRHTLQNGIDYNMLKRIKQIEQEKDVLMQGLSAVERAREWYLKQVAIVQEKMKYLGRVGSHAEQWSEAQAEKLELQKARVLEVNRHLATLTESWERGGLPLHMNLAVHHVAPTDIVARVKHQNRLLTKEVSQKSERITLLEQEKASLLRELYQTRSLLQSRPMEVNNIHDHIGFM</sequence>
<name>A0AAW2IDK8_9NEOP</name>
<feature type="domain" description="Suppressor APC" evidence="2">
    <location>
        <begin position="11"/>
        <end position="89"/>
    </location>
</feature>
<dbReference type="InterPro" id="IPR057953">
    <property type="entry name" value="SAPC2_N"/>
</dbReference>
<dbReference type="InterPro" id="IPR026828">
    <property type="entry name" value="SAPC2_1/2"/>
</dbReference>
<dbReference type="Pfam" id="PF11414">
    <property type="entry name" value="Suppressor_APC"/>
    <property type="match status" value="1"/>
</dbReference>
<proteinExistence type="predicted"/>
<dbReference type="Pfam" id="PF25825">
    <property type="entry name" value="SAPC2_N"/>
    <property type="match status" value="1"/>
</dbReference>